<dbReference type="eggNOG" id="COG5001">
    <property type="taxonomic scope" value="Bacteria"/>
</dbReference>
<dbReference type="PROSITE" id="PS50887">
    <property type="entry name" value="GGDEF"/>
    <property type="match status" value="1"/>
</dbReference>
<organism evidence="5 6">
    <name type="scientific">Marinobacter lipolyticus SM19</name>
    <dbReference type="NCBI Taxonomy" id="1318628"/>
    <lineage>
        <taxon>Bacteria</taxon>
        <taxon>Pseudomonadati</taxon>
        <taxon>Pseudomonadota</taxon>
        <taxon>Gammaproteobacteria</taxon>
        <taxon>Pseudomonadales</taxon>
        <taxon>Marinobacteraceae</taxon>
        <taxon>Marinobacter</taxon>
    </lineage>
</organism>
<dbReference type="NCBIfam" id="TIGR00254">
    <property type="entry name" value="GGDEF"/>
    <property type="match status" value="1"/>
</dbReference>
<dbReference type="STRING" id="1318628.MARLIPOL_11156"/>
<keyword evidence="1" id="KW-0175">Coiled coil</keyword>
<dbReference type="HOGENOM" id="CLU_000445_70_46_6"/>
<keyword evidence="6" id="KW-1185">Reference proteome</keyword>
<dbReference type="InterPro" id="IPR001633">
    <property type="entry name" value="EAL_dom"/>
</dbReference>
<evidence type="ECO:0000256" key="1">
    <source>
        <dbReference type="SAM" id="Coils"/>
    </source>
</evidence>
<feature type="domain" description="GGDEF" evidence="4">
    <location>
        <begin position="321"/>
        <end position="456"/>
    </location>
</feature>
<comment type="caution">
    <text evidence="5">The sequence shown here is derived from an EMBL/GenBank/DDBJ whole genome shotgun (WGS) entry which is preliminary data.</text>
</comment>
<evidence type="ECO:0000313" key="5">
    <source>
        <dbReference type="EMBL" id="EON92176.1"/>
    </source>
</evidence>
<dbReference type="Gene3D" id="3.20.20.450">
    <property type="entry name" value="EAL domain"/>
    <property type="match status" value="1"/>
</dbReference>
<evidence type="ECO:0000259" key="4">
    <source>
        <dbReference type="PROSITE" id="PS50887"/>
    </source>
</evidence>
<keyword evidence="2" id="KW-0472">Membrane</keyword>
<dbReference type="InterPro" id="IPR000160">
    <property type="entry name" value="GGDEF_dom"/>
</dbReference>
<protein>
    <submittedName>
        <fullName evidence="5">Diguanylate cyclase/phosphodiesterase (GGDEF &amp; EAL domains) with PAS/PAC sensor(S)</fullName>
    </submittedName>
</protein>
<dbReference type="CDD" id="cd01948">
    <property type="entry name" value="EAL"/>
    <property type="match status" value="1"/>
</dbReference>
<dbReference type="InterPro" id="IPR043128">
    <property type="entry name" value="Rev_trsase/Diguanyl_cyclase"/>
</dbReference>
<dbReference type="Proteomes" id="UP000016540">
    <property type="component" value="Unassembled WGS sequence"/>
</dbReference>
<dbReference type="InterPro" id="IPR035919">
    <property type="entry name" value="EAL_sf"/>
</dbReference>
<feature type="coiled-coil region" evidence="1">
    <location>
        <begin position="247"/>
        <end position="285"/>
    </location>
</feature>
<evidence type="ECO:0000313" key="6">
    <source>
        <dbReference type="Proteomes" id="UP000016540"/>
    </source>
</evidence>
<dbReference type="GO" id="GO:0071111">
    <property type="term" value="F:cyclic-guanylate-specific phosphodiesterase activity"/>
    <property type="evidence" value="ECO:0007669"/>
    <property type="project" value="InterPro"/>
</dbReference>
<dbReference type="SMART" id="SM00267">
    <property type="entry name" value="GGDEF"/>
    <property type="match status" value="1"/>
</dbReference>
<dbReference type="Pfam" id="PF00563">
    <property type="entry name" value="EAL"/>
    <property type="match status" value="1"/>
</dbReference>
<accession>R8B0R4</accession>
<reference evidence="5 6" key="1">
    <citation type="journal article" date="2013" name="Genome Announc.">
        <title>Draft Genome Sequence of the Moderately Halophilic Bacterium Marinobacter lipolyticus Strain SM19.</title>
        <authorList>
            <person name="Papke R.T."/>
            <person name="de la Haba R.R."/>
            <person name="Infante-Dominguez C."/>
            <person name="Perez D."/>
            <person name="Sanchez-Porro C."/>
            <person name="Lapierre P."/>
            <person name="Ventosa A."/>
        </authorList>
    </citation>
    <scope>NUCLEOTIDE SEQUENCE [LARGE SCALE GENOMIC DNA]</scope>
    <source>
        <strain evidence="5 6">SM19</strain>
    </source>
</reference>
<dbReference type="RefSeq" id="WP_012138270.1">
    <property type="nucleotide sequence ID" value="NZ_KE007325.1"/>
</dbReference>
<proteinExistence type="predicted"/>
<feature type="domain" description="EAL" evidence="3">
    <location>
        <begin position="465"/>
        <end position="716"/>
    </location>
</feature>
<dbReference type="SUPFAM" id="SSF55073">
    <property type="entry name" value="Nucleotide cyclase"/>
    <property type="match status" value="1"/>
</dbReference>
<dbReference type="Gene3D" id="6.10.340.10">
    <property type="match status" value="1"/>
</dbReference>
<dbReference type="Pfam" id="PF00990">
    <property type="entry name" value="GGDEF"/>
    <property type="match status" value="1"/>
</dbReference>
<dbReference type="CDD" id="cd01949">
    <property type="entry name" value="GGDEF"/>
    <property type="match status" value="1"/>
</dbReference>
<dbReference type="PATRIC" id="fig|1318628.3.peg.2227"/>
<dbReference type="SUPFAM" id="SSF141868">
    <property type="entry name" value="EAL domain-like"/>
    <property type="match status" value="1"/>
</dbReference>
<dbReference type="SMART" id="SM00052">
    <property type="entry name" value="EAL"/>
    <property type="match status" value="1"/>
</dbReference>
<keyword evidence="2" id="KW-1133">Transmembrane helix</keyword>
<feature type="transmembrane region" description="Helical" evidence="2">
    <location>
        <begin position="45"/>
        <end position="65"/>
    </location>
</feature>
<evidence type="ECO:0000256" key="2">
    <source>
        <dbReference type="SAM" id="Phobius"/>
    </source>
</evidence>
<dbReference type="InterPro" id="IPR029787">
    <property type="entry name" value="Nucleotide_cyclase"/>
</dbReference>
<dbReference type="AlphaFoldDB" id="R8B0R4"/>
<dbReference type="EMBL" id="ASAD01000011">
    <property type="protein sequence ID" value="EON92176.1"/>
    <property type="molecule type" value="Genomic_DNA"/>
</dbReference>
<feature type="transmembrane region" description="Helical" evidence="2">
    <location>
        <begin position="179"/>
        <end position="202"/>
    </location>
</feature>
<dbReference type="PANTHER" id="PTHR33121">
    <property type="entry name" value="CYCLIC DI-GMP PHOSPHODIESTERASE PDEF"/>
    <property type="match status" value="1"/>
</dbReference>
<sequence length="716" mass="80015">MKSQGGTESGVEFRDGGISRRHDDDWHSIREWGPQLIACRLCRNVTMAAFVAILVIESVILIPSYRNYEENLLRQHATLASQALTTFLATKPGPVTTDSLNRLLESSRITGIELMVGERWLTAGEPVVDPGDAAGRLRDMTRTESNRLDLAWGSGQWLGDYPVRARVDVTGVSEELTSFVLRILGLSLLIAVFVTVVTMAVVDRMMLSPLLRLRSRIVRAGADAEHPLMYVRKPERCDEFGEVEATFNRMLKQNASYLNRLKALNQRLDQLLAERTRSLRRTEQELHIRSLYDQLTGLANRSLFEECLTRYLAARNDADNVRSALIVLGLDDFQALNGLAGHETGDRVLQEIARRLSRFNREPGHVARLGGDVFGLLLTPEQDPEYDQMEAEIAAVIRSCMAPVCVAGVNYECDVSAGVAVTPVDGEDAGTLLGHAEIAMHRAKKSTDLKIQFFASDLGEQIQHRQDMLKDLRGAQERNQLALHYQPQFDRAGHCVGYEALLRWYHPFRGIVSPDEFVPLAEEIGLIIPVGRWVIEQAIVTMKRWVDDGFQGRMAVNVSARQLTDRSLVEHIASVLEFHNLVPDYLELEITETALMKDVSLALEILEGFRSLGIQLAVDDFGTGYSSLAYLKALPVKRIKIDRAFVTGLPDNEQDEVLCRTMISMAHSLGCRVIAEGVETQAQADWLIASGCDELQGFLLGKPEPEFYWSSQSMVL</sequence>
<evidence type="ECO:0000259" key="3">
    <source>
        <dbReference type="PROSITE" id="PS50883"/>
    </source>
</evidence>
<gene>
    <name evidence="5" type="ORF">MARLIPOL_11156</name>
</gene>
<dbReference type="Gene3D" id="3.30.70.270">
    <property type="match status" value="1"/>
</dbReference>
<dbReference type="PANTHER" id="PTHR33121:SF70">
    <property type="entry name" value="SIGNALING PROTEIN YKOW"/>
    <property type="match status" value="1"/>
</dbReference>
<dbReference type="PROSITE" id="PS50883">
    <property type="entry name" value="EAL"/>
    <property type="match status" value="1"/>
</dbReference>
<keyword evidence="2" id="KW-0812">Transmembrane</keyword>
<name>R8B0R4_9GAMM</name>
<dbReference type="InterPro" id="IPR050706">
    <property type="entry name" value="Cyclic-di-GMP_PDE-like"/>
</dbReference>
<dbReference type="OrthoDB" id="7251575at2"/>